<evidence type="ECO:0000313" key="2">
    <source>
        <dbReference type="Proteomes" id="UP000295493"/>
    </source>
</evidence>
<gene>
    <name evidence="1" type="ORF">EV664_105192</name>
</gene>
<proteinExistence type="predicted"/>
<protein>
    <submittedName>
        <fullName evidence="1">Uncharacterized protein</fullName>
    </submittedName>
</protein>
<dbReference type="EMBL" id="SNWD01000005">
    <property type="protein sequence ID" value="TDN82994.1"/>
    <property type="molecule type" value="Genomic_DNA"/>
</dbReference>
<reference evidence="1 2" key="1">
    <citation type="submission" date="2019-03" db="EMBL/GenBank/DDBJ databases">
        <title>Genomic Encyclopedia of Type Strains, Phase IV (KMG-IV): sequencing the most valuable type-strain genomes for metagenomic binning, comparative biology and taxonomic classification.</title>
        <authorList>
            <person name="Goeker M."/>
        </authorList>
    </citation>
    <scope>NUCLEOTIDE SEQUENCE [LARGE SCALE GENOMIC DNA]</scope>
    <source>
        <strain evidence="1 2">DSM 25059</strain>
    </source>
</reference>
<comment type="caution">
    <text evidence="1">The sequence shown here is derived from an EMBL/GenBank/DDBJ whole genome shotgun (WGS) entry which is preliminary data.</text>
</comment>
<organism evidence="1 2">
    <name type="scientific">Stakelama pacifica</name>
    <dbReference type="NCBI Taxonomy" id="517720"/>
    <lineage>
        <taxon>Bacteria</taxon>
        <taxon>Pseudomonadati</taxon>
        <taxon>Pseudomonadota</taxon>
        <taxon>Alphaproteobacteria</taxon>
        <taxon>Sphingomonadales</taxon>
        <taxon>Sphingomonadaceae</taxon>
        <taxon>Stakelama</taxon>
    </lineage>
</organism>
<dbReference type="AlphaFoldDB" id="A0A4R6FQC7"/>
<accession>A0A4R6FQC7</accession>
<evidence type="ECO:0000313" key="1">
    <source>
        <dbReference type="EMBL" id="TDN82994.1"/>
    </source>
</evidence>
<keyword evidence="2" id="KW-1185">Reference proteome</keyword>
<sequence length="93" mass="10534">MTEFMMLLAAVVGIGRAFERIGQNPDTIERQRITLLLLVIFWLICAAADAESWRGFLYEAFAPFGAYLAARAITEPFAPRLIRLKQRGVFRGE</sequence>
<name>A0A4R6FQC7_9SPHN</name>
<dbReference type="Proteomes" id="UP000295493">
    <property type="component" value="Unassembled WGS sequence"/>
</dbReference>